<gene>
    <name evidence="6" type="ORF">PCO31110_03572</name>
</gene>
<feature type="compositionally biased region" description="Polar residues" evidence="4">
    <location>
        <begin position="346"/>
        <end position="355"/>
    </location>
</feature>
<dbReference type="PRINTS" id="PR00032">
    <property type="entry name" value="HTHARAC"/>
</dbReference>
<dbReference type="Pfam" id="PF12833">
    <property type="entry name" value="HTH_18"/>
    <property type="match status" value="1"/>
</dbReference>
<evidence type="ECO:0000256" key="4">
    <source>
        <dbReference type="SAM" id="MobiDB-lite"/>
    </source>
</evidence>
<dbReference type="OrthoDB" id="9178898at2"/>
<evidence type="ECO:0000313" key="7">
    <source>
        <dbReference type="Proteomes" id="UP000337189"/>
    </source>
</evidence>
<dbReference type="InterPro" id="IPR020449">
    <property type="entry name" value="Tscrpt_reg_AraC-type_HTH"/>
</dbReference>
<dbReference type="RefSeq" id="WP_150691011.1">
    <property type="nucleotide sequence ID" value="NZ_CABPSJ010000004.1"/>
</dbReference>
<evidence type="ECO:0000256" key="3">
    <source>
        <dbReference type="ARBA" id="ARBA00023163"/>
    </source>
</evidence>
<dbReference type="InterPro" id="IPR009057">
    <property type="entry name" value="Homeodomain-like_sf"/>
</dbReference>
<evidence type="ECO:0000313" key="6">
    <source>
        <dbReference type="EMBL" id="VVE28709.1"/>
    </source>
</evidence>
<feature type="region of interest" description="Disordered" evidence="4">
    <location>
        <begin position="312"/>
        <end position="355"/>
    </location>
</feature>
<keyword evidence="1" id="KW-0805">Transcription regulation</keyword>
<dbReference type="InterPro" id="IPR050204">
    <property type="entry name" value="AraC_XylS_family_regulators"/>
</dbReference>
<evidence type="ECO:0000259" key="5">
    <source>
        <dbReference type="PROSITE" id="PS01124"/>
    </source>
</evidence>
<dbReference type="Pfam" id="PF14525">
    <property type="entry name" value="AraC_binding_2"/>
    <property type="match status" value="1"/>
</dbReference>
<sequence>MRDASRQFVARFDSRALPEAPEVWRALVRPYVDVRIEASPHGFMGEMSGTHLGDCLISRSACSATMDHRRNAMDIRRSHVDHLLIQLFTSGGVQGEYGKRAVNAAAGSIGVLDLGQTVNSRTTSFSTITLTVPRDRLPTSLRDQKLHGAVLAPELGATRLLASHLTELLKSAPTLTSEEMAASVNAGLILLGGAQSKLLDNAGDAQQVIRDGVKRLIRDHIDRYLTTDALSPEQISAAMGVSRSGLYRLFQADGGVQAYIQARRLDRCFDELLLSTGNRISIIEIAFRYGFSSESVFSRAFRRRFGVSPREVRASARQTTDRKPVEPASPGDEATVRGWLEGIQRTPPTRTAASS</sequence>
<dbReference type="Gene3D" id="1.10.10.60">
    <property type="entry name" value="Homeodomain-like"/>
    <property type="match status" value="1"/>
</dbReference>
<organism evidence="6 7">
    <name type="scientific">Pandoraea communis</name>
    <dbReference type="NCBI Taxonomy" id="2508297"/>
    <lineage>
        <taxon>Bacteria</taxon>
        <taxon>Pseudomonadati</taxon>
        <taxon>Pseudomonadota</taxon>
        <taxon>Betaproteobacteria</taxon>
        <taxon>Burkholderiales</taxon>
        <taxon>Burkholderiaceae</taxon>
        <taxon>Pandoraea</taxon>
    </lineage>
</organism>
<dbReference type="AlphaFoldDB" id="A0A5E4WXT4"/>
<dbReference type="SUPFAM" id="SSF46689">
    <property type="entry name" value="Homeodomain-like"/>
    <property type="match status" value="1"/>
</dbReference>
<proteinExistence type="predicted"/>
<dbReference type="PANTHER" id="PTHR46796">
    <property type="entry name" value="HTH-TYPE TRANSCRIPTIONAL ACTIVATOR RHAS-RELATED"/>
    <property type="match status" value="1"/>
</dbReference>
<dbReference type="PANTHER" id="PTHR46796:SF6">
    <property type="entry name" value="ARAC SUBFAMILY"/>
    <property type="match status" value="1"/>
</dbReference>
<protein>
    <submittedName>
        <fullName evidence="6">AraC family transcriptional regulator</fullName>
    </submittedName>
</protein>
<dbReference type="SMART" id="SM00342">
    <property type="entry name" value="HTH_ARAC"/>
    <property type="match status" value="1"/>
</dbReference>
<keyword evidence="3" id="KW-0804">Transcription</keyword>
<feature type="domain" description="HTH araC/xylS-type" evidence="5">
    <location>
        <begin position="211"/>
        <end position="315"/>
    </location>
</feature>
<keyword evidence="2" id="KW-0238">DNA-binding</keyword>
<evidence type="ECO:0000256" key="1">
    <source>
        <dbReference type="ARBA" id="ARBA00023015"/>
    </source>
</evidence>
<dbReference type="GO" id="GO:0003700">
    <property type="term" value="F:DNA-binding transcription factor activity"/>
    <property type="evidence" value="ECO:0007669"/>
    <property type="project" value="InterPro"/>
</dbReference>
<name>A0A5E4WXT4_9BURK</name>
<evidence type="ECO:0000256" key="2">
    <source>
        <dbReference type="ARBA" id="ARBA00023125"/>
    </source>
</evidence>
<feature type="compositionally biased region" description="Basic and acidic residues" evidence="4">
    <location>
        <begin position="312"/>
        <end position="325"/>
    </location>
</feature>
<dbReference type="GO" id="GO:0043565">
    <property type="term" value="F:sequence-specific DNA binding"/>
    <property type="evidence" value="ECO:0007669"/>
    <property type="project" value="InterPro"/>
</dbReference>
<dbReference type="EMBL" id="CABPSJ010000004">
    <property type="protein sequence ID" value="VVE28709.1"/>
    <property type="molecule type" value="Genomic_DNA"/>
</dbReference>
<dbReference type="InterPro" id="IPR018060">
    <property type="entry name" value="HTH_AraC"/>
</dbReference>
<dbReference type="Proteomes" id="UP000337189">
    <property type="component" value="Unassembled WGS sequence"/>
</dbReference>
<dbReference type="InterPro" id="IPR035418">
    <property type="entry name" value="AraC-bd_2"/>
</dbReference>
<accession>A0A5E4WXT4</accession>
<dbReference type="PROSITE" id="PS01124">
    <property type="entry name" value="HTH_ARAC_FAMILY_2"/>
    <property type="match status" value="1"/>
</dbReference>
<reference evidence="6 7" key="1">
    <citation type="submission" date="2019-08" db="EMBL/GenBank/DDBJ databases">
        <authorList>
            <person name="Peeters C."/>
        </authorList>
    </citation>
    <scope>NUCLEOTIDE SEQUENCE [LARGE SCALE GENOMIC DNA]</scope>
    <source>
        <strain evidence="6 7">LMG 31110</strain>
    </source>
</reference>